<keyword evidence="1" id="KW-0812">Transmembrane</keyword>
<dbReference type="EMBL" id="CAJNNV010025018">
    <property type="protein sequence ID" value="CAE8611338.1"/>
    <property type="molecule type" value="Genomic_DNA"/>
</dbReference>
<accession>A0A813FCN2</accession>
<dbReference type="AlphaFoldDB" id="A0A813FCN2"/>
<organism evidence="2 3">
    <name type="scientific">Polarella glacialis</name>
    <name type="common">Dinoflagellate</name>
    <dbReference type="NCBI Taxonomy" id="89957"/>
    <lineage>
        <taxon>Eukaryota</taxon>
        <taxon>Sar</taxon>
        <taxon>Alveolata</taxon>
        <taxon>Dinophyceae</taxon>
        <taxon>Suessiales</taxon>
        <taxon>Suessiaceae</taxon>
        <taxon>Polarella</taxon>
    </lineage>
</organism>
<keyword evidence="3" id="KW-1185">Reference proteome</keyword>
<keyword evidence="1" id="KW-0472">Membrane</keyword>
<sequence length="108" mass="12046">MLKHCKDVVAQEARNAWMKTVCWAFGCCIAAIGKPIEFQGRAFGCRAFSHLPRAFWRPAQSSTGFMLFSGGQAPKVRRIWHVVYALIVVMVIGFAMPGNPGHLRLAIR</sequence>
<keyword evidence="1" id="KW-1133">Transmembrane helix</keyword>
<evidence type="ECO:0000313" key="2">
    <source>
        <dbReference type="EMBL" id="CAE8611338.1"/>
    </source>
</evidence>
<proteinExistence type="predicted"/>
<reference evidence="2" key="1">
    <citation type="submission" date="2021-02" db="EMBL/GenBank/DDBJ databases">
        <authorList>
            <person name="Dougan E. K."/>
            <person name="Rhodes N."/>
            <person name="Thang M."/>
            <person name="Chan C."/>
        </authorList>
    </citation>
    <scope>NUCLEOTIDE SEQUENCE</scope>
</reference>
<protein>
    <submittedName>
        <fullName evidence="2">Uncharacterized protein</fullName>
    </submittedName>
</protein>
<comment type="caution">
    <text evidence="2">The sequence shown here is derived from an EMBL/GenBank/DDBJ whole genome shotgun (WGS) entry which is preliminary data.</text>
</comment>
<evidence type="ECO:0000313" key="3">
    <source>
        <dbReference type="Proteomes" id="UP000654075"/>
    </source>
</evidence>
<gene>
    <name evidence="2" type="ORF">PGLA1383_LOCUS29139</name>
</gene>
<evidence type="ECO:0000256" key="1">
    <source>
        <dbReference type="SAM" id="Phobius"/>
    </source>
</evidence>
<name>A0A813FCN2_POLGL</name>
<dbReference type="Proteomes" id="UP000654075">
    <property type="component" value="Unassembled WGS sequence"/>
</dbReference>
<feature type="transmembrane region" description="Helical" evidence="1">
    <location>
        <begin position="79"/>
        <end position="96"/>
    </location>
</feature>